<proteinExistence type="predicted"/>
<protein>
    <submittedName>
        <fullName evidence="1">Uncharacterized protein</fullName>
    </submittedName>
</protein>
<keyword evidence="2" id="KW-1185">Reference proteome</keyword>
<dbReference type="AlphaFoldDB" id="A0A5P8WGC2"/>
<gene>
    <name evidence="1" type="ORF">GXM_09066</name>
</gene>
<name>A0A5P8WGC2_9NOSO</name>
<evidence type="ECO:0000313" key="2">
    <source>
        <dbReference type="Proteomes" id="UP000326678"/>
    </source>
</evidence>
<sequence length="54" mass="5730">MQDLKVGCCIVLVKLTRTKAITCPLFQARKSQAVAGLGSRERSALGGILVGRSQ</sequence>
<dbReference type="Proteomes" id="UP000326678">
    <property type="component" value="Chromosome Gxm2"/>
</dbReference>
<dbReference type="KEGG" id="nsh:GXM_09066"/>
<reference evidence="1 2" key="1">
    <citation type="submission" date="2019-10" db="EMBL/GenBank/DDBJ databases">
        <title>Genomic and transcriptomic insights into the perfect genentic adaptation of a filamentous nitrogen-fixing cyanobacterium to rice fields.</title>
        <authorList>
            <person name="Chen Z."/>
        </authorList>
    </citation>
    <scope>NUCLEOTIDE SEQUENCE [LARGE SCALE GENOMIC DNA]</scope>
    <source>
        <strain evidence="1">CCNUC1</strain>
    </source>
</reference>
<dbReference type="EMBL" id="CP045227">
    <property type="protein sequence ID" value="QFS51572.1"/>
    <property type="molecule type" value="Genomic_DNA"/>
</dbReference>
<accession>A0A5P8WGC2</accession>
<organism evidence="1 2">
    <name type="scientific">Nostoc sphaeroides CCNUC1</name>
    <dbReference type="NCBI Taxonomy" id="2653204"/>
    <lineage>
        <taxon>Bacteria</taxon>
        <taxon>Bacillati</taxon>
        <taxon>Cyanobacteriota</taxon>
        <taxon>Cyanophyceae</taxon>
        <taxon>Nostocales</taxon>
        <taxon>Nostocaceae</taxon>
        <taxon>Nostoc</taxon>
    </lineage>
</organism>
<evidence type="ECO:0000313" key="1">
    <source>
        <dbReference type="EMBL" id="QFS51572.1"/>
    </source>
</evidence>